<dbReference type="InterPro" id="IPR050173">
    <property type="entry name" value="ABC_transporter_C-like"/>
</dbReference>
<dbReference type="Pfam" id="PF00664">
    <property type="entry name" value="ABC_membrane"/>
    <property type="match status" value="2"/>
</dbReference>
<dbReference type="GO" id="GO:0016887">
    <property type="term" value="F:ATP hydrolysis activity"/>
    <property type="evidence" value="ECO:0007669"/>
    <property type="project" value="InterPro"/>
</dbReference>
<dbReference type="InterPro" id="IPR003593">
    <property type="entry name" value="AAA+_ATPase"/>
</dbReference>
<keyword evidence="5" id="KW-0547">Nucleotide-binding</keyword>
<dbReference type="GO" id="GO:0140359">
    <property type="term" value="F:ABC-type transporter activity"/>
    <property type="evidence" value="ECO:0007669"/>
    <property type="project" value="InterPro"/>
</dbReference>
<dbReference type="CDD" id="cd18580">
    <property type="entry name" value="ABC_6TM_ABCC_D2"/>
    <property type="match status" value="1"/>
</dbReference>
<dbReference type="InterPro" id="IPR003439">
    <property type="entry name" value="ABC_transporter-like_ATP-bd"/>
</dbReference>
<evidence type="ECO:0000313" key="13">
    <source>
        <dbReference type="EMBL" id="CAH0557074.1"/>
    </source>
</evidence>
<dbReference type="InterPro" id="IPR044726">
    <property type="entry name" value="ABCC_6TM_D2"/>
</dbReference>
<comment type="subcellular location">
    <subcellularLocation>
        <location evidence="1">Membrane</location>
        <topology evidence="1">Multi-pass membrane protein</topology>
    </subcellularLocation>
</comment>
<feature type="transmembrane region" description="Helical" evidence="10">
    <location>
        <begin position="733"/>
        <end position="753"/>
    </location>
</feature>
<dbReference type="FunFam" id="3.40.50.300:FF:000163">
    <property type="entry name" value="Multidrug resistance-associated protein member 4"/>
    <property type="match status" value="1"/>
</dbReference>
<keyword evidence="14" id="KW-1185">Reference proteome</keyword>
<evidence type="ECO:0000256" key="1">
    <source>
        <dbReference type="ARBA" id="ARBA00004141"/>
    </source>
</evidence>
<feature type="transmembrane region" description="Helical" evidence="10">
    <location>
        <begin position="915"/>
        <end position="937"/>
    </location>
</feature>
<reference evidence="13" key="1">
    <citation type="submission" date="2021-12" db="EMBL/GenBank/DDBJ databases">
        <authorList>
            <person name="King R."/>
        </authorList>
    </citation>
    <scope>NUCLEOTIDE SEQUENCE</scope>
</reference>
<name>A0A9P0B847_BRAAE</name>
<feature type="transmembrane region" description="Helical" evidence="10">
    <location>
        <begin position="128"/>
        <end position="149"/>
    </location>
</feature>
<dbReference type="SMART" id="SM00382">
    <property type="entry name" value="AAA"/>
    <property type="match status" value="2"/>
</dbReference>
<feature type="domain" description="ABC transmembrane type-1" evidence="12">
    <location>
        <begin position="680"/>
        <end position="973"/>
    </location>
</feature>
<dbReference type="EMBL" id="OV121136">
    <property type="protein sequence ID" value="CAH0557074.1"/>
    <property type="molecule type" value="Genomic_DNA"/>
</dbReference>
<keyword evidence="6" id="KW-0067">ATP-binding</keyword>
<gene>
    <name evidence="13" type="ORF">MELIAE_LOCUS7868</name>
</gene>
<dbReference type="Gene3D" id="1.20.1560.10">
    <property type="entry name" value="ABC transporter type 1, transmembrane domain"/>
    <property type="match status" value="2"/>
</dbReference>
<dbReference type="InterPro" id="IPR027417">
    <property type="entry name" value="P-loop_NTPase"/>
</dbReference>
<evidence type="ECO:0000313" key="14">
    <source>
        <dbReference type="Proteomes" id="UP001154078"/>
    </source>
</evidence>
<dbReference type="Proteomes" id="UP001154078">
    <property type="component" value="Chromosome 5"/>
</dbReference>
<dbReference type="Gene3D" id="3.40.50.300">
    <property type="entry name" value="P-loop containing nucleotide triphosphate hydrolases"/>
    <property type="match status" value="2"/>
</dbReference>
<feature type="transmembrane region" description="Helical" evidence="10">
    <location>
        <begin position="807"/>
        <end position="825"/>
    </location>
</feature>
<dbReference type="InterPro" id="IPR036640">
    <property type="entry name" value="ABC1_TM_sf"/>
</dbReference>
<feature type="transmembrane region" description="Helical" evidence="10">
    <location>
        <begin position="831"/>
        <end position="850"/>
    </location>
</feature>
<dbReference type="PROSITE" id="PS00211">
    <property type="entry name" value="ABC_TRANSPORTER_1"/>
    <property type="match status" value="2"/>
</dbReference>
<dbReference type="InterPro" id="IPR011527">
    <property type="entry name" value="ABC1_TM_dom"/>
</dbReference>
<evidence type="ECO:0000256" key="7">
    <source>
        <dbReference type="ARBA" id="ARBA00022989"/>
    </source>
</evidence>
<dbReference type="PANTHER" id="PTHR24223">
    <property type="entry name" value="ATP-BINDING CASSETTE SUB-FAMILY C"/>
    <property type="match status" value="1"/>
</dbReference>
<dbReference type="SUPFAM" id="SSF90123">
    <property type="entry name" value="ABC transporter transmembrane region"/>
    <property type="match status" value="2"/>
</dbReference>
<keyword evidence="3 10" id="KW-0812">Transmembrane</keyword>
<evidence type="ECO:0000256" key="8">
    <source>
        <dbReference type="ARBA" id="ARBA00023136"/>
    </source>
</evidence>
<feature type="domain" description="ABC transmembrane type-1" evidence="12">
    <location>
        <begin position="96"/>
        <end position="352"/>
    </location>
</feature>
<evidence type="ECO:0000256" key="4">
    <source>
        <dbReference type="ARBA" id="ARBA00022737"/>
    </source>
</evidence>
<dbReference type="PROSITE" id="PS50893">
    <property type="entry name" value="ABC_TRANSPORTER_2"/>
    <property type="match status" value="2"/>
</dbReference>
<dbReference type="AlphaFoldDB" id="A0A9P0B847"/>
<evidence type="ECO:0000256" key="9">
    <source>
        <dbReference type="SAM" id="MobiDB-lite"/>
    </source>
</evidence>
<sequence>MDHCEQKVRKKDPRERTNFLSKYSFFYLVSLFKKGFKKDLEDEHLCEAISSCNSSKCGNNIELQWKKEKEKSNPTALGLLISKFGKEYMILGIIDLVYQIVNSHLEPEAVSNLIGYFSPNPTITQEQAYYSAGMVLFLNIFRIIFFHNYTLILQQFALKVRTAYSSLIYRKALKLSPSALNDISLGNIVTIITKDVTSFEENVWTINDMWVGAVQSVYVSYLVYSKMGPTSLIGLSLMFLVFPLQMYFAKVVMKMRLKMNKKTDDRLQIMQEVLSAIKIIKIYTWEKFFDNKVTEARHEELMIMLKTFYIRVVVILIGLFSSKVSFYFLIMVYLWFGYTTNVEMVFYVLTCLEGLRSILAIDIPYGLSRGADMYAALIRITKVLNAEEIKDYDSSDDTNKPLIELNNVSVHIKDIQILKHINLRISSGLTLVSGTVGCGKSSLVKTMLRDFPLKDGTVNVNGSISYASQDPWLFPSSVKQNIIFGQKYDHRRYHEVVRVCALEYDFSLLDHGDETIVADKGLNLSKGQQARVNLARAVYKDSNIYLLDDSLTALDANIQDYIFNECIGGFLQGKLVILVTQNVNHLKLADNVLIMDNGVVSYFGEPQEKIAYIMEPKTDKKSKSKEEIIEDEKDVDETKETNDNENEKQHVYQETKRSGGVELRTYTKYFRFGGGYLVLFGIIILCIIAQTTESYASNLITRWVDENQKAVDLEGSQNTSEYEKSIAQANFTINIYSGTIFLSIFMDLIRVYFMLNVARLASLNIHKAMTSSIINSVMIFFDNHFIGNILNRFSQDLSNVDEQVSNILLDIMIIIFETFGIIFIITSVNWIFFMPAVIFIVMAFVLRYLYMPAGRSLKRLEAMTRSPLIGHLNSSLEGLTTIRAYRAQTILKDEFDRHQDLFTSAHFMMMCTSRAFTYIVDLCCTILLSFIVVRFLFFETDTSAGDVGLVITQVMLLSDQVQWGIRQYADLENQMTSVERVLEYTENRKEVKEGVKIENWPQDGQVRFKNVSLKYGNGERVLHDISFVVEAKQKIGIVGRTGAGKSSIISTLFRLYDIEGQILIDNVDTKTLNLDFLRQSIAIIPQDPVLFSGTMRSNIDPTYLYTDEQIWEVIDKVKLKPLVPSLELVISEKGSNFSSGQRQLICLARAIIRKNKIVVLDEATANMDPKTDALLHDTITENFSNCTVFIIAHRLHSIIDADKILVLSKGEIMECDSPNKLLENKEGYFSKMVEKSKI</sequence>
<evidence type="ECO:0000259" key="12">
    <source>
        <dbReference type="PROSITE" id="PS50929"/>
    </source>
</evidence>
<feature type="compositionally biased region" description="Basic and acidic residues" evidence="9">
    <location>
        <begin position="636"/>
        <end position="653"/>
    </location>
</feature>
<evidence type="ECO:0000256" key="10">
    <source>
        <dbReference type="SAM" id="Phobius"/>
    </source>
</evidence>
<dbReference type="OrthoDB" id="6500128at2759"/>
<accession>A0A9P0B847</accession>
<dbReference type="FunFam" id="1.20.1560.10:FF:000014">
    <property type="entry name" value="Multidrug resistance-associated protein member 4"/>
    <property type="match status" value="1"/>
</dbReference>
<organism evidence="13 14">
    <name type="scientific">Brassicogethes aeneus</name>
    <name type="common">Rape pollen beetle</name>
    <name type="synonym">Meligethes aeneus</name>
    <dbReference type="NCBI Taxonomy" id="1431903"/>
    <lineage>
        <taxon>Eukaryota</taxon>
        <taxon>Metazoa</taxon>
        <taxon>Ecdysozoa</taxon>
        <taxon>Arthropoda</taxon>
        <taxon>Hexapoda</taxon>
        <taxon>Insecta</taxon>
        <taxon>Pterygota</taxon>
        <taxon>Neoptera</taxon>
        <taxon>Endopterygota</taxon>
        <taxon>Coleoptera</taxon>
        <taxon>Polyphaga</taxon>
        <taxon>Cucujiformia</taxon>
        <taxon>Nitidulidae</taxon>
        <taxon>Meligethinae</taxon>
        <taxon>Brassicogethes</taxon>
    </lineage>
</organism>
<dbReference type="GO" id="GO:0016020">
    <property type="term" value="C:membrane"/>
    <property type="evidence" value="ECO:0007669"/>
    <property type="project" value="UniProtKB-SubCell"/>
</dbReference>
<proteinExistence type="predicted"/>
<dbReference type="GO" id="GO:0005524">
    <property type="term" value="F:ATP binding"/>
    <property type="evidence" value="ECO:0007669"/>
    <property type="project" value="UniProtKB-KW"/>
</dbReference>
<feature type="transmembrane region" description="Helical" evidence="10">
    <location>
        <begin position="308"/>
        <end position="338"/>
    </location>
</feature>
<dbReference type="CDD" id="cd03250">
    <property type="entry name" value="ABCC_MRP_domain1"/>
    <property type="match status" value="1"/>
</dbReference>
<evidence type="ECO:0000256" key="6">
    <source>
        <dbReference type="ARBA" id="ARBA00022840"/>
    </source>
</evidence>
<dbReference type="SUPFAM" id="SSF52540">
    <property type="entry name" value="P-loop containing nucleoside triphosphate hydrolases"/>
    <property type="match status" value="2"/>
</dbReference>
<dbReference type="InterPro" id="IPR044746">
    <property type="entry name" value="ABCC_6TM_D1"/>
</dbReference>
<dbReference type="PROSITE" id="PS50929">
    <property type="entry name" value="ABC_TM1F"/>
    <property type="match status" value="2"/>
</dbReference>
<evidence type="ECO:0000256" key="2">
    <source>
        <dbReference type="ARBA" id="ARBA00022448"/>
    </source>
</evidence>
<feature type="transmembrane region" description="Helical" evidence="10">
    <location>
        <begin position="669"/>
        <end position="690"/>
    </location>
</feature>
<keyword evidence="2" id="KW-0813">Transport</keyword>
<evidence type="ECO:0000256" key="5">
    <source>
        <dbReference type="ARBA" id="ARBA00022741"/>
    </source>
</evidence>
<dbReference type="FunFam" id="1.20.1560.10:FF:000006">
    <property type="entry name" value="ATP-binding cassette, sub-family C (CFTR/MRP), member 9"/>
    <property type="match status" value="1"/>
</dbReference>
<evidence type="ECO:0000256" key="3">
    <source>
        <dbReference type="ARBA" id="ARBA00022692"/>
    </source>
</evidence>
<feature type="region of interest" description="Disordered" evidence="9">
    <location>
        <begin position="623"/>
        <end position="653"/>
    </location>
</feature>
<dbReference type="InterPro" id="IPR017871">
    <property type="entry name" value="ABC_transporter-like_CS"/>
</dbReference>
<feature type="domain" description="ABC transporter" evidence="11">
    <location>
        <begin position="403"/>
        <end position="622"/>
    </location>
</feature>
<dbReference type="CDD" id="cd18579">
    <property type="entry name" value="ABC_6TM_ABCC_D1"/>
    <property type="match status" value="1"/>
</dbReference>
<dbReference type="FunFam" id="3.40.50.300:FF:000973">
    <property type="entry name" value="Multidrug resistance-associated protein 4"/>
    <property type="match status" value="1"/>
</dbReference>
<feature type="transmembrane region" description="Helical" evidence="10">
    <location>
        <begin position="232"/>
        <end position="252"/>
    </location>
</feature>
<evidence type="ECO:0008006" key="15">
    <source>
        <dbReference type="Google" id="ProtNLM"/>
    </source>
</evidence>
<keyword evidence="7 10" id="KW-1133">Transmembrane helix</keyword>
<keyword evidence="4" id="KW-0677">Repeat</keyword>
<evidence type="ECO:0000259" key="11">
    <source>
        <dbReference type="PROSITE" id="PS50893"/>
    </source>
</evidence>
<dbReference type="Pfam" id="PF00005">
    <property type="entry name" value="ABC_tran"/>
    <property type="match status" value="2"/>
</dbReference>
<protein>
    <recommendedName>
        <fullName evidence="15">Multidrug resistance-associated protein lethal(2)03659</fullName>
    </recommendedName>
</protein>
<dbReference type="CDD" id="cd03244">
    <property type="entry name" value="ABCC_MRP_domain2"/>
    <property type="match status" value="1"/>
</dbReference>
<dbReference type="PANTHER" id="PTHR24223:SF448">
    <property type="entry name" value="FI20146P1-RELATED"/>
    <property type="match status" value="1"/>
</dbReference>
<feature type="domain" description="ABC transporter" evidence="11">
    <location>
        <begin position="1006"/>
        <end position="1234"/>
    </location>
</feature>
<keyword evidence="8 10" id="KW-0472">Membrane</keyword>